<organism evidence="4 5">
    <name type="scientific">Egibacter rhizosphaerae</name>
    <dbReference type="NCBI Taxonomy" id="1670831"/>
    <lineage>
        <taxon>Bacteria</taxon>
        <taxon>Bacillati</taxon>
        <taxon>Actinomycetota</taxon>
        <taxon>Nitriliruptoria</taxon>
        <taxon>Egibacterales</taxon>
        <taxon>Egibacteraceae</taxon>
        <taxon>Egibacter</taxon>
    </lineage>
</organism>
<dbReference type="InterPro" id="IPR029052">
    <property type="entry name" value="Metallo-depent_PP-like"/>
</dbReference>
<dbReference type="CDD" id="cd00845">
    <property type="entry name" value="MPP_UshA_N_like"/>
    <property type="match status" value="1"/>
</dbReference>
<keyword evidence="1" id="KW-0732">Signal</keyword>
<protein>
    <submittedName>
        <fullName evidence="4">Bifunctional metallophosphatase/5'-nucleotidase</fullName>
    </submittedName>
</protein>
<dbReference type="AlphaFoldDB" id="A0A411YF26"/>
<dbReference type="InterPro" id="IPR006179">
    <property type="entry name" value="5_nucleotidase/apyrase"/>
</dbReference>
<dbReference type="InterPro" id="IPR036907">
    <property type="entry name" value="5'-Nucleotdase_C_sf"/>
</dbReference>
<keyword evidence="5" id="KW-1185">Reference proteome</keyword>
<dbReference type="OrthoDB" id="1016457at2"/>
<evidence type="ECO:0000313" key="5">
    <source>
        <dbReference type="Proteomes" id="UP000291469"/>
    </source>
</evidence>
<dbReference type="GO" id="GO:0016787">
    <property type="term" value="F:hydrolase activity"/>
    <property type="evidence" value="ECO:0007669"/>
    <property type="project" value="UniProtKB-KW"/>
</dbReference>
<evidence type="ECO:0000313" key="4">
    <source>
        <dbReference type="EMBL" id="QBI19864.1"/>
    </source>
</evidence>
<dbReference type="PANTHER" id="PTHR11575:SF24">
    <property type="entry name" value="5'-NUCLEOTIDASE"/>
    <property type="match status" value="1"/>
</dbReference>
<evidence type="ECO:0000256" key="1">
    <source>
        <dbReference type="RuleBase" id="RU362119"/>
    </source>
</evidence>
<evidence type="ECO:0000259" key="3">
    <source>
        <dbReference type="Pfam" id="PF02872"/>
    </source>
</evidence>
<dbReference type="Gene3D" id="3.90.780.10">
    <property type="entry name" value="5'-Nucleotidase, C-terminal domain"/>
    <property type="match status" value="1"/>
</dbReference>
<dbReference type="SUPFAM" id="SSF55816">
    <property type="entry name" value="5'-nucleotidase (syn. UDP-sugar hydrolase), C-terminal domain"/>
    <property type="match status" value="1"/>
</dbReference>
<dbReference type="RefSeq" id="WP_131154861.1">
    <property type="nucleotide sequence ID" value="NZ_CP036402.1"/>
</dbReference>
<feature type="compositionally biased region" description="Pro residues" evidence="2">
    <location>
        <begin position="57"/>
        <end position="75"/>
    </location>
</feature>
<dbReference type="GO" id="GO:0000166">
    <property type="term" value="F:nucleotide binding"/>
    <property type="evidence" value="ECO:0007669"/>
    <property type="project" value="UniProtKB-KW"/>
</dbReference>
<evidence type="ECO:0000256" key="2">
    <source>
        <dbReference type="SAM" id="MobiDB-lite"/>
    </source>
</evidence>
<sequence length="564" mass="60573">MSKTHPPRTTRDHRRPTMVLIGAIAAMMLLAAPTVGASPGPPEHAGGPPDHAVGPPDGVPPGPPDGVPPGPPDGVDPPGHDVDVTILHDTHLHGSFGDADEPNLATYSTLVEERKEANDHAIFVGNGDEIAPSVMSSVFRGQHMIDALNESPLDVTTLGNHEFDYGPDNARDLLADSEFPWVTANVRDPETGDVFGAELGVEPYILEEMGEVTVGVTGLGPEGMATITSLNGEAEQIDANEALDEVVPQMEADGADVIVVASHLCGSDARDVADARDDIHAMVGDHCSEVLDEPEERNGTLVSFVGDEYDHLGELTLSVNPSTGEVRGHDFTRHDLEELDLEPHPEVQAVIDHYEEQLDEALGEVIGERTVEWDTRTDVVRNEETGIGNFIADSMREYHDTDIAVQNSGGIRSDELYEPGDITRLDVVEILPFDNYVVSAEIPGDIIEEMLEHSVSAIDTGDGRFLQVSGIEMTFDGSAPEGERVTEFTVNGEPVDEDATYTIATNDFTLGGGDAYEMLAEEAEVIVDADGGPLLSQFMMDTIEDRDGEPVDTGVEGRIERLDD</sequence>
<dbReference type="EMBL" id="CP036402">
    <property type="protein sequence ID" value="QBI19864.1"/>
    <property type="molecule type" value="Genomic_DNA"/>
</dbReference>
<dbReference type="Proteomes" id="UP000291469">
    <property type="component" value="Chromosome"/>
</dbReference>
<dbReference type="Gene3D" id="3.60.21.10">
    <property type="match status" value="1"/>
</dbReference>
<dbReference type="KEGG" id="erz:ER308_10040"/>
<name>A0A411YF26_9ACTN</name>
<feature type="chain" id="PRO_5018813551" evidence="1">
    <location>
        <begin position="38"/>
        <end position="564"/>
    </location>
</feature>
<feature type="domain" description="5'-Nucleotidase C-terminal" evidence="3">
    <location>
        <begin position="366"/>
        <end position="521"/>
    </location>
</feature>
<comment type="similarity">
    <text evidence="1">Belongs to the 5'-nucleotidase family.</text>
</comment>
<feature type="compositionally biased region" description="Low complexity" evidence="2">
    <location>
        <begin position="45"/>
        <end position="56"/>
    </location>
</feature>
<feature type="region of interest" description="Disordered" evidence="2">
    <location>
        <begin position="545"/>
        <end position="564"/>
    </location>
</feature>
<dbReference type="SUPFAM" id="SSF56300">
    <property type="entry name" value="Metallo-dependent phosphatases"/>
    <property type="match status" value="1"/>
</dbReference>
<feature type="signal peptide" evidence="1">
    <location>
        <begin position="1"/>
        <end position="37"/>
    </location>
</feature>
<dbReference type="InterPro" id="IPR008334">
    <property type="entry name" value="5'-Nucleotdase_C"/>
</dbReference>
<dbReference type="GO" id="GO:0009166">
    <property type="term" value="P:nucleotide catabolic process"/>
    <property type="evidence" value="ECO:0007669"/>
    <property type="project" value="InterPro"/>
</dbReference>
<accession>A0A411YF26</accession>
<keyword evidence="1" id="KW-0378">Hydrolase</keyword>
<feature type="region of interest" description="Disordered" evidence="2">
    <location>
        <begin position="35"/>
        <end position="83"/>
    </location>
</feature>
<dbReference type="PANTHER" id="PTHR11575">
    <property type="entry name" value="5'-NUCLEOTIDASE-RELATED"/>
    <property type="match status" value="1"/>
</dbReference>
<keyword evidence="1" id="KW-0547">Nucleotide-binding</keyword>
<gene>
    <name evidence="4" type="ORF">ER308_10040</name>
</gene>
<dbReference type="Pfam" id="PF02872">
    <property type="entry name" value="5_nucleotid_C"/>
    <property type="match status" value="1"/>
</dbReference>
<reference evidence="4 5" key="1">
    <citation type="submission" date="2019-01" db="EMBL/GenBank/DDBJ databases">
        <title>Egibacter rhizosphaerae EGI 80759T.</title>
        <authorList>
            <person name="Chen D.-D."/>
            <person name="Tian Y."/>
            <person name="Jiao J.-Y."/>
            <person name="Zhang X.-T."/>
            <person name="Zhang Y.-G."/>
            <person name="Zhang Y."/>
            <person name="Xiao M."/>
            <person name="Shu W.-S."/>
            <person name="Li W.-J."/>
        </authorList>
    </citation>
    <scope>NUCLEOTIDE SEQUENCE [LARGE SCALE GENOMIC DNA]</scope>
    <source>
        <strain evidence="4 5">EGI 80759</strain>
    </source>
</reference>
<proteinExistence type="inferred from homology"/>
<dbReference type="PRINTS" id="PR01607">
    <property type="entry name" value="APYRASEFAMLY"/>
</dbReference>